<dbReference type="EMBL" id="CM000763">
    <property type="protein sequence ID" value="OQU84671.1"/>
    <property type="molecule type" value="Genomic_DNA"/>
</dbReference>
<protein>
    <submittedName>
        <fullName evidence="1">Uncharacterized protein</fullName>
    </submittedName>
</protein>
<name>A0A1Z5RM82_SORBI</name>
<evidence type="ECO:0000313" key="1">
    <source>
        <dbReference type="EMBL" id="OQU84671.1"/>
    </source>
</evidence>
<dbReference type="InParanoid" id="A0A1Z5RM82"/>
<reference evidence="2" key="2">
    <citation type="journal article" date="2018" name="Plant J.">
        <title>The Sorghum bicolor reference genome: improved assembly, gene annotations, a transcriptome atlas, and signatures of genome organization.</title>
        <authorList>
            <person name="McCormick R.F."/>
            <person name="Truong S.K."/>
            <person name="Sreedasyam A."/>
            <person name="Jenkins J."/>
            <person name="Shu S."/>
            <person name="Sims D."/>
            <person name="Kennedy M."/>
            <person name="Amirebrahimi M."/>
            <person name="Weers B.D."/>
            <person name="McKinley B."/>
            <person name="Mattison A."/>
            <person name="Morishige D.T."/>
            <person name="Grimwood J."/>
            <person name="Schmutz J."/>
            <person name="Mullet J.E."/>
        </authorList>
    </citation>
    <scope>NUCLEOTIDE SEQUENCE [LARGE SCALE GENOMIC DNA]</scope>
    <source>
        <strain evidence="2">cv. BTx623</strain>
    </source>
</reference>
<proteinExistence type="predicted"/>
<dbReference type="Proteomes" id="UP000000768">
    <property type="component" value="Chromosome 4"/>
</dbReference>
<sequence>MEIGTRRRERESDIMLCAFLVWSMVWLGWSATTVGLDVETVEMSHVWLDAVAGTRWSRAGAKLHSSLWVLRHPQNFENLLLETHFHHGCGLNFYTYKREAHPSNSLVAGCRTR</sequence>
<gene>
    <name evidence="1" type="ORF">SORBI_3004G099650</name>
</gene>
<reference evidence="1 2" key="1">
    <citation type="journal article" date="2009" name="Nature">
        <title>The Sorghum bicolor genome and the diversification of grasses.</title>
        <authorList>
            <person name="Paterson A.H."/>
            <person name="Bowers J.E."/>
            <person name="Bruggmann R."/>
            <person name="Dubchak I."/>
            <person name="Grimwood J."/>
            <person name="Gundlach H."/>
            <person name="Haberer G."/>
            <person name="Hellsten U."/>
            <person name="Mitros T."/>
            <person name="Poliakov A."/>
            <person name="Schmutz J."/>
            <person name="Spannagl M."/>
            <person name="Tang H."/>
            <person name="Wang X."/>
            <person name="Wicker T."/>
            <person name="Bharti A.K."/>
            <person name="Chapman J."/>
            <person name="Feltus F.A."/>
            <person name="Gowik U."/>
            <person name="Grigoriev I.V."/>
            <person name="Lyons E."/>
            <person name="Maher C.A."/>
            <person name="Martis M."/>
            <person name="Narechania A."/>
            <person name="Otillar R.P."/>
            <person name="Penning B.W."/>
            <person name="Salamov A.A."/>
            <person name="Wang Y."/>
            <person name="Zhang L."/>
            <person name="Carpita N.C."/>
            <person name="Freeling M."/>
            <person name="Gingle A.R."/>
            <person name="Hash C.T."/>
            <person name="Keller B."/>
            <person name="Klein P."/>
            <person name="Kresovich S."/>
            <person name="McCann M.C."/>
            <person name="Ming R."/>
            <person name="Peterson D.G."/>
            <person name="Mehboob-ur-Rahman"/>
            <person name="Ware D."/>
            <person name="Westhoff P."/>
            <person name="Mayer K.F."/>
            <person name="Messing J."/>
            <person name="Rokhsar D.S."/>
        </authorList>
    </citation>
    <scope>NUCLEOTIDE SEQUENCE [LARGE SCALE GENOMIC DNA]</scope>
    <source>
        <strain evidence="2">cv. BTx623</strain>
    </source>
</reference>
<evidence type="ECO:0000313" key="2">
    <source>
        <dbReference type="Proteomes" id="UP000000768"/>
    </source>
</evidence>
<keyword evidence="2" id="KW-1185">Reference proteome</keyword>
<accession>A0A1Z5RM82</accession>
<organism evidence="1 2">
    <name type="scientific">Sorghum bicolor</name>
    <name type="common">Sorghum</name>
    <name type="synonym">Sorghum vulgare</name>
    <dbReference type="NCBI Taxonomy" id="4558"/>
    <lineage>
        <taxon>Eukaryota</taxon>
        <taxon>Viridiplantae</taxon>
        <taxon>Streptophyta</taxon>
        <taxon>Embryophyta</taxon>
        <taxon>Tracheophyta</taxon>
        <taxon>Spermatophyta</taxon>
        <taxon>Magnoliopsida</taxon>
        <taxon>Liliopsida</taxon>
        <taxon>Poales</taxon>
        <taxon>Poaceae</taxon>
        <taxon>PACMAD clade</taxon>
        <taxon>Panicoideae</taxon>
        <taxon>Andropogonodae</taxon>
        <taxon>Andropogoneae</taxon>
        <taxon>Sorghinae</taxon>
        <taxon>Sorghum</taxon>
    </lineage>
</organism>
<dbReference type="Gramene" id="OQU84671">
    <property type="protein sequence ID" value="OQU84671"/>
    <property type="gene ID" value="SORBI_3004G099650"/>
</dbReference>
<dbReference type="AlphaFoldDB" id="A0A1Z5RM82"/>